<evidence type="ECO:0000256" key="1">
    <source>
        <dbReference type="SAM" id="MobiDB-lite"/>
    </source>
</evidence>
<dbReference type="EMBL" id="KN837388">
    <property type="protein sequence ID" value="KIJ26004.1"/>
    <property type="molecule type" value="Genomic_DNA"/>
</dbReference>
<feature type="compositionally biased region" description="Basic and acidic residues" evidence="1">
    <location>
        <begin position="79"/>
        <end position="110"/>
    </location>
</feature>
<sequence>MPYHHPITDEQLALFLDAAKSLPIPANKVPPPVVEEVPVPSTCQNPTILAMNQALIAETIKMNANNAKEYKERKEQWYHDKAEDDYKAEEDAKATAKAVEEENECARDANLEGEDEVDQDEMPKSKSKSKKMKLCPIVASESEEETKEVKAKRRKGKGKGKAIDTEYK</sequence>
<dbReference type="AlphaFoldDB" id="A0A0C9TW31"/>
<organism evidence="2 3">
    <name type="scientific">Sphaerobolus stellatus (strain SS14)</name>
    <dbReference type="NCBI Taxonomy" id="990650"/>
    <lineage>
        <taxon>Eukaryota</taxon>
        <taxon>Fungi</taxon>
        <taxon>Dikarya</taxon>
        <taxon>Basidiomycota</taxon>
        <taxon>Agaricomycotina</taxon>
        <taxon>Agaricomycetes</taxon>
        <taxon>Phallomycetidae</taxon>
        <taxon>Geastrales</taxon>
        <taxon>Sphaerobolaceae</taxon>
        <taxon>Sphaerobolus</taxon>
    </lineage>
</organism>
<evidence type="ECO:0000313" key="2">
    <source>
        <dbReference type="EMBL" id="KIJ26004.1"/>
    </source>
</evidence>
<evidence type="ECO:0000313" key="3">
    <source>
        <dbReference type="Proteomes" id="UP000054279"/>
    </source>
</evidence>
<proteinExistence type="predicted"/>
<feature type="compositionally biased region" description="Basic residues" evidence="1">
    <location>
        <begin position="150"/>
        <end position="160"/>
    </location>
</feature>
<reference evidence="2 3" key="1">
    <citation type="submission" date="2014-06" db="EMBL/GenBank/DDBJ databases">
        <title>Evolutionary Origins and Diversification of the Mycorrhizal Mutualists.</title>
        <authorList>
            <consortium name="DOE Joint Genome Institute"/>
            <consortium name="Mycorrhizal Genomics Consortium"/>
            <person name="Kohler A."/>
            <person name="Kuo A."/>
            <person name="Nagy L.G."/>
            <person name="Floudas D."/>
            <person name="Copeland A."/>
            <person name="Barry K.W."/>
            <person name="Cichocki N."/>
            <person name="Veneault-Fourrey C."/>
            <person name="LaButti K."/>
            <person name="Lindquist E.A."/>
            <person name="Lipzen A."/>
            <person name="Lundell T."/>
            <person name="Morin E."/>
            <person name="Murat C."/>
            <person name="Riley R."/>
            <person name="Ohm R."/>
            <person name="Sun H."/>
            <person name="Tunlid A."/>
            <person name="Henrissat B."/>
            <person name="Grigoriev I.V."/>
            <person name="Hibbett D.S."/>
            <person name="Martin F."/>
        </authorList>
    </citation>
    <scope>NUCLEOTIDE SEQUENCE [LARGE SCALE GENOMIC DNA]</scope>
    <source>
        <strain evidence="2 3">SS14</strain>
    </source>
</reference>
<gene>
    <name evidence="2" type="ORF">M422DRAFT_272967</name>
</gene>
<feature type="region of interest" description="Disordered" evidence="1">
    <location>
        <begin position="79"/>
        <end position="168"/>
    </location>
</feature>
<dbReference type="HOGENOM" id="CLU_119192_0_0_1"/>
<name>A0A0C9TW31_SPHS4</name>
<dbReference type="Proteomes" id="UP000054279">
    <property type="component" value="Unassembled WGS sequence"/>
</dbReference>
<feature type="compositionally biased region" description="Acidic residues" evidence="1">
    <location>
        <begin position="111"/>
        <end position="120"/>
    </location>
</feature>
<keyword evidence="3" id="KW-1185">Reference proteome</keyword>
<protein>
    <submittedName>
        <fullName evidence="2">Uncharacterized protein</fullName>
    </submittedName>
</protein>
<accession>A0A0C9TW31</accession>